<reference evidence="5" key="1">
    <citation type="journal article" date="2013" name="Genome Announc.">
        <title>Draft genome sequence of Pseudozyma brasiliensis sp. nov. strain GHG001, a high producer of endo-1,4-xylanase isolated from an insect pest of sugarcane.</title>
        <authorList>
            <person name="Oliveira J.V.D.C."/>
            <person name="dos Santos R.A.C."/>
            <person name="Borges T.A."/>
            <person name="Riano-Pachon D.M."/>
            <person name="Goldman G.H."/>
        </authorList>
    </citation>
    <scope>NUCLEOTIDE SEQUENCE [LARGE SCALE GENOMIC DNA]</scope>
    <source>
        <strain evidence="5">GHG001</strain>
    </source>
</reference>
<dbReference type="NCBIfam" id="TIGR00149">
    <property type="entry name" value="TIGR00149_YjbQ"/>
    <property type="match status" value="1"/>
</dbReference>
<comment type="similarity">
    <text evidence="1">Belongs to the UPF0047 family.</text>
</comment>
<evidence type="ECO:0000313" key="4">
    <source>
        <dbReference type="EMBL" id="EST06338.1"/>
    </source>
</evidence>
<dbReference type="SUPFAM" id="SSF111038">
    <property type="entry name" value="YjbQ-like"/>
    <property type="match status" value="1"/>
</dbReference>
<name>V5ETF8_KALBG</name>
<evidence type="ECO:0000256" key="3">
    <source>
        <dbReference type="SAM" id="Phobius"/>
    </source>
</evidence>
<dbReference type="Pfam" id="PF01894">
    <property type="entry name" value="YjbQ"/>
    <property type="match status" value="1"/>
</dbReference>
<gene>
    <name evidence="4" type="ORF">PSEUBRA_SCAF3g03854</name>
</gene>
<dbReference type="Gene3D" id="2.60.120.460">
    <property type="entry name" value="YjbQ-like"/>
    <property type="match status" value="1"/>
</dbReference>
<dbReference type="EMBL" id="KI545873">
    <property type="protein sequence ID" value="EST06338.1"/>
    <property type="molecule type" value="Genomic_DNA"/>
</dbReference>
<dbReference type="InterPro" id="IPR035917">
    <property type="entry name" value="YjbQ-like_sf"/>
</dbReference>
<keyword evidence="5" id="KW-1185">Reference proteome</keyword>
<organism evidence="4 5">
    <name type="scientific">Kalmanozyma brasiliensis (strain GHG001)</name>
    <name type="common">Yeast</name>
    <name type="synonym">Pseudozyma brasiliensis</name>
    <dbReference type="NCBI Taxonomy" id="1365824"/>
    <lineage>
        <taxon>Eukaryota</taxon>
        <taxon>Fungi</taxon>
        <taxon>Dikarya</taxon>
        <taxon>Basidiomycota</taxon>
        <taxon>Ustilaginomycotina</taxon>
        <taxon>Ustilaginomycetes</taxon>
        <taxon>Ustilaginales</taxon>
        <taxon>Ustilaginaceae</taxon>
        <taxon>Kalmanozyma</taxon>
    </lineage>
</organism>
<dbReference type="GeneID" id="27420469"/>
<sequence length="236" mass="26441">MSDSSTYPPSPVRDTLYSSSPHEPIDKREARRKLKAQHRAGQYGDPTNITLLVLALALLYWFLPIPGIFEFLYSKRNARDSCKCTGVNAAGEVLLKPTMPWQKQFTLSSRSKGCHLIQNEIMPHLEEGLKGVKVGVLTLFIQHTSAALTLNENFDKDVRTDMDMALDKVVPESLPWRHTDEGPDDSVSHTKTSLIGASVTIPITDGRLNLGTWQSVYLCEFRKLSHKRKIVATILP</sequence>
<dbReference type="PANTHER" id="PTHR30615:SF8">
    <property type="entry name" value="UPF0047 PROTEIN C4A8.02C"/>
    <property type="match status" value="1"/>
</dbReference>
<dbReference type="HOGENOM" id="CLU_096980_0_0_1"/>
<evidence type="ECO:0000313" key="5">
    <source>
        <dbReference type="Proteomes" id="UP000019377"/>
    </source>
</evidence>
<evidence type="ECO:0000256" key="1">
    <source>
        <dbReference type="ARBA" id="ARBA00005534"/>
    </source>
</evidence>
<dbReference type="PANTHER" id="PTHR30615">
    <property type="entry name" value="UNCHARACTERIZED PROTEIN YJBQ-RELATED"/>
    <property type="match status" value="1"/>
</dbReference>
<dbReference type="InterPro" id="IPR001602">
    <property type="entry name" value="UPF0047_YjbQ-like"/>
</dbReference>
<protein>
    <submittedName>
        <fullName evidence="4">Uncharacterized protein</fullName>
    </submittedName>
</protein>
<accession>V5ETF8</accession>
<proteinExistence type="inferred from homology"/>
<dbReference type="STRING" id="1365824.V5ETF8"/>
<evidence type="ECO:0000256" key="2">
    <source>
        <dbReference type="SAM" id="MobiDB-lite"/>
    </source>
</evidence>
<dbReference type="PROSITE" id="PS01314">
    <property type="entry name" value="UPF0047"/>
    <property type="match status" value="1"/>
</dbReference>
<feature type="transmembrane region" description="Helical" evidence="3">
    <location>
        <begin position="49"/>
        <end position="73"/>
    </location>
</feature>
<dbReference type="RefSeq" id="XP_016291327.1">
    <property type="nucleotide sequence ID" value="XM_016437791.1"/>
</dbReference>
<dbReference type="Proteomes" id="UP000019377">
    <property type="component" value="Unassembled WGS sequence"/>
</dbReference>
<keyword evidence="3" id="KW-0472">Membrane</keyword>
<dbReference type="OrthoDB" id="10255963at2759"/>
<keyword evidence="3" id="KW-1133">Transmembrane helix</keyword>
<feature type="region of interest" description="Disordered" evidence="2">
    <location>
        <begin position="1"/>
        <end position="24"/>
    </location>
</feature>
<dbReference type="eggNOG" id="KOG3267">
    <property type="taxonomic scope" value="Eukaryota"/>
</dbReference>
<keyword evidence="3" id="KW-0812">Transmembrane</keyword>
<dbReference type="AlphaFoldDB" id="V5ETF8"/>